<name>A0A7W6XZR7_9HYPH</name>
<dbReference type="AlphaFoldDB" id="A0A7W6XZR7"/>
<protein>
    <recommendedName>
        <fullName evidence="1">Reverse transcriptase domain-containing protein</fullName>
    </recommendedName>
</protein>
<comment type="caution">
    <text evidence="2">The sequence shown here is derived from an EMBL/GenBank/DDBJ whole genome shotgun (WGS) entry which is preliminary data.</text>
</comment>
<dbReference type="Proteomes" id="UP000533724">
    <property type="component" value="Unassembled WGS sequence"/>
</dbReference>
<organism evidence="2 3">
    <name type="scientific">Rhizobium esperanzae</name>
    <dbReference type="NCBI Taxonomy" id="1967781"/>
    <lineage>
        <taxon>Bacteria</taxon>
        <taxon>Pseudomonadati</taxon>
        <taxon>Pseudomonadota</taxon>
        <taxon>Alphaproteobacteria</taxon>
        <taxon>Hyphomicrobiales</taxon>
        <taxon>Rhizobiaceae</taxon>
        <taxon>Rhizobium/Agrobacterium group</taxon>
        <taxon>Rhizobium</taxon>
    </lineage>
</organism>
<sequence length="284" mass="33892">MVDGTEAFDIARSVQRGWHRFGCRARRHDVLPQQIYAWRKKLLPPESPQAASFIPVSNIYLHYALDLWVQQWRTRYAKGDAIIVHYADDSVIGFQHEGEAQRFLQALRERLAQFGLQLHPEKTRLIRFGRYAARNCRERGIRKPETFDFLGFTHCCGRRRNDGGFKIVRLTIKKRMRTTLEAIRGTLMRRRHEPVAVVGRWLRQVLQGYLNYHAVPGNLRRLGGFRWEVGRAWRHALMRRSQRNRLSWERFQRLLRKYLPPCRLLHPHRDARFTVTTSDRSRMR</sequence>
<dbReference type="InterPro" id="IPR043502">
    <property type="entry name" value="DNA/RNA_pol_sf"/>
</dbReference>
<evidence type="ECO:0000259" key="1">
    <source>
        <dbReference type="PROSITE" id="PS50878"/>
    </source>
</evidence>
<dbReference type="InterPro" id="IPR000477">
    <property type="entry name" value="RT_dom"/>
</dbReference>
<dbReference type="PROSITE" id="PS50878">
    <property type="entry name" value="RT_POL"/>
    <property type="match status" value="1"/>
</dbReference>
<accession>A0A7W6XZR7</accession>
<dbReference type="SUPFAM" id="SSF56672">
    <property type="entry name" value="DNA/RNA polymerases"/>
    <property type="match status" value="1"/>
</dbReference>
<dbReference type="Pfam" id="PF00078">
    <property type="entry name" value="RVT_1"/>
    <property type="match status" value="1"/>
</dbReference>
<reference evidence="2 3" key="1">
    <citation type="submission" date="2020-08" db="EMBL/GenBank/DDBJ databases">
        <title>Genomic Encyclopedia of Type Strains, Phase IV (KMG-V): Genome sequencing to study the core and pangenomes of soil and plant-associated prokaryotes.</title>
        <authorList>
            <person name="Whitman W."/>
        </authorList>
    </citation>
    <scope>NUCLEOTIDE SEQUENCE [LARGE SCALE GENOMIC DNA]</scope>
    <source>
        <strain evidence="2 3">SEMIA 414</strain>
    </source>
</reference>
<proteinExistence type="predicted"/>
<dbReference type="EMBL" id="JACIHI010000044">
    <property type="protein sequence ID" value="MBB4444156.1"/>
    <property type="molecule type" value="Genomic_DNA"/>
</dbReference>
<gene>
    <name evidence="2" type="ORF">GGE15_007479</name>
</gene>
<feature type="domain" description="Reverse transcriptase" evidence="1">
    <location>
        <begin position="1"/>
        <end position="154"/>
    </location>
</feature>
<evidence type="ECO:0000313" key="3">
    <source>
        <dbReference type="Proteomes" id="UP000533724"/>
    </source>
</evidence>
<evidence type="ECO:0000313" key="2">
    <source>
        <dbReference type="EMBL" id="MBB4444156.1"/>
    </source>
</evidence>